<dbReference type="EMBL" id="JAUFQS010000035">
    <property type="protein sequence ID" value="MDN3689525.1"/>
    <property type="molecule type" value="Genomic_DNA"/>
</dbReference>
<sequence>MPNPTTIQEVLKELDHIIEESIASNSRIGLFAYVYRRTTDEIATEIAQGNFEDNERLEKFDVVFARLYLDAYEAYKNNREVSGAWAYAFDQVDKPLTIVQHVMLGMNAHINLDLAVAAAKVMSGQEIHALENDFNKVNDILFQITNELQDRLSRVSPLMFMLDVIGKNKDEKVINFSMRKARQQSWNAAQRLWSLGEEERKRAKNRIDWMVLLLSKHIRSPKSLTVWLFLKIIQAFETKEVSVVISKLRAD</sequence>
<protein>
    <submittedName>
        <fullName evidence="1">DUF5995 family protein</fullName>
    </submittedName>
</protein>
<evidence type="ECO:0000313" key="2">
    <source>
        <dbReference type="Proteomes" id="UP001236663"/>
    </source>
</evidence>
<keyword evidence="2" id="KW-1185">Reference proteome</keyword>
<comment type="caution">
    <text evidence="1">The sequence shown here is derived from an EMBL/GenBank/DDBJ whole genome shotgun (WGS) entry which is preliminary data.</text>
</comment>
<proteinExistence type="predicted"/>
<dbReference type="Pfam" id="PF19458">
    <property type="entry name" value="DUF5995"/>
    <property type="match status" value="1"/>
</dbReference>
<dbReference type="Proteomes" id="UP001236663">
    <property type="component" value="Unassembled WGS sequence"/>
</dbReference>
<organism evidence="1 2">
    <name type="scientific">Cyclobacterium jeungdonense</name>
    <dbReference type="NCBI Taxonomy" id="708087"/>
    <lineage>
        <taxon>Bacteria</taxon>
        <taxon>Pseudomonadati</taxon>
        <taxon>Bacteroidota</taxon>
        <taxon>Cytophagia</taxon>
        <taxon>Cytophagales</taxon>
        <taxon>Cyclobacteriaceae</taxon>
        <taxon>Cyclobacterium</taxon>
    </lineage>
</organism>
<evidence type="ECO:0000313" key="1">
    <source>
        <dbReference type="EMBL" id="MDN3689525.1"/>
    </source>
</evidence>
<name>A0ABT8CAG5_9BACT</name>
<reference evidence="2" key="1">
    <citation type="journal article" date="2019" name="Int. J. Syst. Evol. Microbiol.">
        <title>The Global Catalogue of Microorganisms (GCM) 10K type strain sequencing project: providing services to taxonomists for standard genome sequencing and annotation.</title>
        <authorList>
            <consortium name="The Broad Institute Genomics Platform"/>
            <consortium name="The Broad Institute Genome Sequencing Center for Infectious Disease"/>
            <person name="Wu L."/>
            <person name="Ma J."/>
        </authorList>
    </citation>
    <scope>NUCLEOTIDE SEQUENCE [LARGE SCALE GENOMIC DNA]</scope>
    <source>
        <strain evidence="2">CECT 7706</strain>
    </source>
</reference>
<accession>A0ABT8CAG5</accession>
<dbReference type="RefSeq" id="WP_163385886.1">
    <property type="nucleotide sequence ID" value="NZ_JAUFQS010000035.1"/>
</dbReference>
<dbReference type="InterPro" id="IPR046037">
    <property type="entry name" value="DUF5995"/>
</dbReference>
<gene>
    <name evidence="1" type="ORF">QWZ15_16980</name>
</gene>